<sequence>MREGQAVSAAGAGPAAVAKAAARLRRGRPLHPDGLVLRATLRLQGCSKPMGVAFLDEPATLTGLARLSRAAGFPRPLPDILGLAVRWPVPAHGSPGPGDDDVCDLLLATTGHTVLGRRLLRPARRWAPGLYGSLLPYAAGSRRVLLGAVARSSWSVPANLGALARTVKGGPLLFDLAVASPRGPWRRFGLLELTGPALPDSAEPVRFDPVRHPIPGLEPAGVFQRLRGPIYTAAQQVPDRGEVPFSHTTADTRG</sequence>
<dbReference type="Proteomes" id="UP000588112">
    <property type="component" value="Unassembled WGS sequence"/>
</dbReference>
<proteinExistence type="predicted"/>
<keyword evidence="2" id="KW-1185">Reference proteome</keyword>
<evidence type="ECO:0000313" key="2">
    <source>
        <dbReference type="Proteomes" id="UP000588112"/>
    </source>
</evidence>
<organism evidence="1 2">
    <name type="scientific">Sphaerisporangium krabiense</name>
    <dbReference type="NCBI Taxonomy" id="763782"/>
    <lineage>
        <taxon>Bacteria</taxon>
        <taxon>Bacillati</taxon>
        <taxon>Actinomycetota</taxon>
        <taxon>Actinomycetes</taxon>
        <taxon>Streptosporangiales</taxon>
        <taxon>Streptosporangiaceae</taxon>
        <taxon>Sphaerisporangium</taxon>
    </lineage>
</organism>
<protein>
    <recommendedName>
        <fullName evidence="3">Phosphodiesterase</fullName>
    </recommendedName>
</protein>
<comment type="caution">
    <text evidence="1">The sequence shown here is derived from an EMBL/GenBank/DDBJ whole genome shotgun (WGS) entry which is preliminary data.</text>
</comment>
<dbReference type="AlphaFoldDB" id="A0A7W9DT05"/>
<gene>
    <name evidence="1" type="ORF">BJ981_005892</name>
</gene>
<name>A0A7W9DT05_9ACTN</name>
<evidence type="ECO:0000313" key="1">
    <source>
        <dbReference type="EMBL" id="MBB5630128.1"/>
    </source>
</evidence>
<reference evidence="1 2" key="1">
    <citation type="submission" date="2020-08" db="EMBL/GenBank/DDBJ databases">
        <title>Sequencing the genomes of 1000 actinobacteria strains.</title>
        <authorList>
            <person name="Klenk H.-P."/>
        </authorList>
    </citation>
    <scope>NUCLEOTIDE SEQUENCE [LARGE SCALE GENOMIC DNA]</scope>
    <source>
        <strain evidence="1 2">DSM 45790</strain>
    </source>
</reference>
<evidence type="ECO:0008006" key="3">
    <source>
        <dbReference type="Google" id="ProtNLM"/>
    </source>
</evidence>
<dbReference type="RefSeq" id="WP_204070553.1">
    <property type="nucleotide sequence ID" value="NZ_BOOS01000043.1"/>
</dbReference>
<dbReference type="EMBL" id="JACHBR010000002">
    <property type="protein sequence ID" value="MBB5630128.1"/>
    <property type="molecule type" value="Genomic_DNA"/>
</dbReference>
<accession>A0A7W9DT05</accession>